<dbReference type="RefSeq" id="WP_313767774.1">
    <property type="nucleotide sequence ID" value="NZ_BAAAVH010000107.1"/>
</dbReference>
<dbReference type="EMBL" id="JBHSOD010000012">
    <property type="protein sequence ID" value="MFC5885852.1"/>
    <property type="molecule type" value="Genomic_DNA"/>
</dbReference>
<protein>
    <submittedName>
        <fullName evidence="9">BTAD domain-containing putative transcriptional regulator</fullName>
    </submittedName>
</protein>
<dbReference type="InterPro" id="IPR051677">
    <property type="entry name" value="AfsR-DnrI-RedD_regulator"/>
</dbReference>
<evidence type="ECO:0000256" key="7">
    <source>
        <dbReference type="SAM" id="MobiDB-lite"/>
    </source>
</evidence>
<dbReference type="Pfam" id="PF03704">
    <property type="entry name" value="BTAD"/>
    <property type="match status" value="1"/>
</dbReference>
<evidence type="ECO:0000256" key="2">
    <source>
        <dbReference type="ARBA" id="ARBA00023012"/>
    </source>
</evidence>
<comment type="similarity">
    <text evidence="1">Belongs to the AfsR/DnrI/RedD regulatory family.</text>
</comment>
<dbReference type="Gene3D" id="1.10.10.10">
    <property type="entry name" value="Winged helix-like DNA-binding domain superfamily/Winged helix DNA-binding domain"/>
    <property type="match status" value="1"/>
</dbReference>
<dbReference type="InterPro" id="IPR005158">
    <property type="entry name" value="BTAD"/>
</dbReference>
<dbReference type="InterPro" id="IPR011990">
    <property type="entry name" value="TPR-like_helical_dom_sf"/>
</dbReference>
<name>A0ABW1EW12_9ACTN</name>
<dbReference type="InterPro" id="IPR001867">
    <property type="entry name" value="OmpR/PhoB-type_DNA-bd"/>
</dbReference>
<reference evidence="10" key="1">
    <citation type="journal article" date="2019" name="Int. J. Syst. Evol. Microbiol.">
        <title>The Global Catalogue of Microorganisms (GCM) 10K type strain sequencing project: providing services to taxonomists for standard genome sequencing and annotation.</title>
        <authorList>
            <consortium name="The Broad Institute Genomics Platform"/>
            <consortium name="The Broad Institute Genome Sequencing Center for Infectious Disease"/>
            <person name="Wu L."/>
            <person name="Ma J."/>
        </authorList>
    </citation>
    <scope>NUCLEOTIDE SEQUENCE [LARGE SCALE GENOMIC DNA]</scope>
    <source>
        <strain evidence="10">CGMCC 4.1469</strain>
    </source>
</reference>
<keyword evidence="5" id="KW-0804">Transcription</keyword>
<dbReference type="PANTHER" id="PTHR35807">
    <property type="entry name" value="TRANSCRIPTIONAL REGULATOR REDD-RELATED"/>
    <property type="match status" value="1"/>
</dbReference>
<feature type="domain" description="OmpR/PhoB-type" evidence="8">
    <location>
        <begin position="1"/>
        <end position="83"/>
    </location>
</feature>
<feature type="compositionally biased region" description="Basic and acidic residues" evidence="7">
    <location>
        <begin position="823"/>
        <end position="838"/>
    </location>
</feature>
<dbReference type="InterPro" id="IPR036388">
    <property type="entry name" value="WH-like_DNA-bd_sf"/>
</dbReference>
<evidence type="ECO:0000313" key="10">
    <source>
        <dbReference type="Proteomes" id="UP001596067"/>
    </source>
</evidence>
<dbReference type="InterPro" id="IPR027417">
    <property type="entry name" value="P-loop_NTPase"/>
</dbReference>
<dbReference type="Gene3D" id="3.40.50.300">
    <property type="entry name" value="P-loop containing nucleotide triphosphate hydrolases"/>
    <property type="match status" value="1"/>
</dbReference>
<evidence type="ECO:0000313" key="9">
    <source>
        <dbReference type="EMBL" id="MFC5885852.1"/>
    </source>
</evidence>
<gene>
    <name evidence="9" type="ORF">ACFP0N_12820</name>
</gene>
<dbReference type="PRINTS" id="PR00364">
    <property type="entry name" value="DISEASERSIST"/>
</dbReference>
<keyword evidence="2" id="KW-0902">Two-component regulatory system</keyword>
<feature type="region of interest" description="Disordered" evidence="7">
    <location>
        <begin position="814"/>
        <end position="838"/>
    </location>
</feature>
<evidence type="ECO:0000256" key="4">
    <source>
        <dbReference type="ARBA" id="ARBA00023125"/>
    </source>
</evidence>
<sequence length="838" mass="90295">MSDGGRPLPGTAPRHRAVLGYLLLHAGTVLSTARLIDAVWGPTPPGTARAQVHAAVTAIRRVLRGTGTAEVLQTRPSGYVIVPRPGQLDSTEFDAAVAAASEEDPEKAAVLLREALTMWRGQPFADVNADYVADARARLLERRLAAVERLMELELSLGRHREVLDDLSAEAAAHPLRERLCHHLMLALHRAGRQADALAAGRLFRRRLAEDQGLDPGRAFAVLEQSILHDDPGLHLAPSPPPPAPATAGRANFLPFDIPDFAGRDEELDRLGAASGVVTLAAIDGMAGIGKTALAVRAAHRLAGAYPDGQLFVDLHAHTAGQAPLEPGAALEVLLLQLGLPAEAIPSGLVARSALWRSELAGRRVVAVLDNAGSADHVRPLLPGATESLVLITSRRRLSDLDGIRTLTVDLLPAGDAVELFTRIIGERAHAEPLAVLDVLQLCGFLPLAVRIAAARLHNRPRWTVQYLAGRLRDQKRRLTELSTADRRLAAAFALSHQHLDEDQQRMFRLLGLHPGHDVDPYAAAALADTPLDRAEGLLEDLLDAHMLQQHEPGRYTLHGLLREHALATATATESEQARHDALTRLFDYYRYTARTAVDRIHPCGADRRPVVPRPDTPLVDLADPAAATVWLETERANLIASESHTTEHGWPVHAGHLASILRPYLGLAHHADAPAVPAQALRAGRSRGDRARGHLETALTPCCDSGDRIGEAHAPDDLAGVYERQGLLDAAHRHLTDELALHRLRGNRSGEASVLDRLGGMHRRTGCHEEARAYCRQAEDLYHDLGRAGDRAGALDGLGDVARAAGEPARAVTEQRAALGPARDHGDLPEQARAHDG</sequence>
<keyword evidence="10" id="KW-1185">Reference proteome</keyword>
<evidence type="ECO:0000256" key="5">
    <source>
        <dbReference type="ARBA" id="ARBA00023163"/>
    </source>
</evidence>
<dbReference type="SMART" id="SM01043">
    <property type="entry name" value="BTAD"/>
    <property type="match status" value="1"/>
</dbReference>
<dbReference type="SUPFAM" id="SSF48452">
    <property type="entry name" value="TPR-like"/>
    <property type="match status" value="2"/>
</dbReference>
<comment type="caution">
    <text evidence="9">The sequence shown here is derived from an EMBL/GenBank/DDBJ whole genome shotgun (WGS) entry which is preliminary data.</text>
</comment>
<keyword evidence="4 6" id="KW-0238">DNA-binding</keyword>
<evidence type="ECO:0000256" key="3">
    <source>
        <dbReference type="ARBA" id="ARBA00023015"/>
    </source>
</evidence>
<proteinExistence type="inferred from homology"/>
<feature type="DNA-binding region" description="OmpR/PhoB-type" evidence="6">
    <location>
        <begin position="1"/>
        <end position="83"/>
    </location>
</feature>
<dbReference type="SUPFAM" id="SSF52540">
    <property type="entry name" value="P-loop containing nucleoside triphosphate hydrolases"/>
    <property type="match status" value="1"/>
</dbReference>
<dbReference type="Pfam" id="PF00486">
    <property type="entry name" value="Trans_reg_C"/>
    <property type="match status" value="1"/>
</dbReference>
<dbReference type="PROSITE" id="PS51755">
    <property type="entry name" value="OMPR_PHOB"/>
    <property type="match status" value="1"/>
</dbReference>
<dbReference type="CDD" id="cd15831">
    <property type="entry name" value="BTAD"/>
    <property type="match status" value="1"/>
</dbReference>
<accession>A0ABW1EW12</accession>
<keyword evidence="3" id="KW-0805">Transcription regulation</keyword>
<dbReference type="SMART" id="SM00862">
    <property type="entry name" value="Trans_reg_C"/>
    <property type="match status" value="1"/>
</dbReference>
<evidence type="ECO:0000256" key="1">
    <source>
        <dbReference type="ARBA" id="ARBA00005820"/>
    </source>
</evidence>
<dbReference type="SUPFAM" id="SSF46894">
    <property type="entry name" value="C-terminal effector domain of the bipartite response regulators"/>
    <property type="match status" value="1"/>
</dbReference>
<evidence type="ECO:0000256" key="6">
    <source>
        <dbReference type="PROSITE-ProRule" id="PRU01091"/>
    </source>
</evidence>
<dbReference type="InterPro" id="IPR016032">
    <property type="entry name" value="Sig_transdc_resp-reg_C-effctor"/>
</dbReference>
<dbReference type="Gene3D" id="1.25.40.10">
    <property type="entry name" value="Tetratricopeptide repeat domain"/>
    <property type="match status" value="2"/>
</dbReference>
<dbReference type="Proteomes" id="UP001596067">
    <property type="component" value="Unassembled WGS sequence"/>
</dbReference>
<organism evidence="9 10">
    <name type="scientific">Kitasatospora aburaviensis</name>
    <dbReference type="NCBI Taxonomy" id="67265"/>
    <lineage>
        <taxon>Bacteria</taxon>
        <taxon>Bacillati</taxon>
        <taxon>Actinomycetota</taxon>
        <taxon>Actinomycetes</taxon>
        <taxon>Kitasatosporales</taxon>
        <taxon>Streptomycetaceae</taxon>
        <taxon>Kitasatospora</taxon>
    </lineage>
</organism>
<dbReference type="PANTHER" id="PTHR35807:SF1">
    <property type="entry name" value="TRANSCRIPTIONAL REGULATOR REDD"/>
    <property type="match status" value="1"/>
</dbReference>
<evidence type="ECO:0000259" key="8">
    <source>
        <dbReference type="PROSITE" id="PS51755"/>
    </source>
</evidence>